<evidence type="ECO:0000259" key="9">
    <source>
        <dbReference type="PROSITE" id="PS51755"/>
    </source>
</evidence>
<dbReference type="InterPro" id="IPR039420">
    <property type="entry name" value="WalR-like"/>
</dbReference>
<dbReference type="CDD" id="cd00383">
    <property type="entry name" value="trans_reg_C"/>
    <property type="match status" value="1"/>
</dbReference>
<dbReference type="GO" id="GO:0005829">
    <property type="term" value="C:cytosol"/>
    <property type="evidence" value="ECO:0007669"/>
    <property type="project" value="TreeGrafter"/>
</dbReference>
<dbReference type="Pfam" id="PF00486">
    <property type="entry name" value="Trans_reg_C"/>
    <property type="match status" value="1"/>
</dbReference>
<evidence type="ECO:0000313" key="10">
    <source>
        <dbReference type="EMBL" id="QHD50806.1"/>
    </source>
</evidence>
<dbReference type="EMBL" id="CP024621">
    <property type="protein sequence ID" value="QHD50806.1"/>
    <property type="molecule type" value="Genomic_DNA"/>
</dbReference>
<gene>
    <name evidence="10" type="ORF">CTT34_14475</name>
</gene>
<protein>
    <submittedName>
        <fullName evidence="10">Two-component system response regulator BaeR</fullName>
    </submittedName>
</protein>
<dbReference type="PROSITE" id="PS51755">
    <property type="entry name" value="OMPR_PHOB"/>
    <property type="match status" value="1"/>
</dbReference>
<feature type="domain" description="OmpR/PhoB-type" evidence="9">
    <location>
        <begin position="147"/>
        <end position="246"/>
    </location>
</feature>
<keyword evidence="2" id="KW-0902">Two-component regulatory system</keyword>
<sequence length="248" mass="27845">MTQRAEHPEAPAQDGLSQETSLLIVEDEPKIARLMADYLQSNNFAPTIISHGSDVMPWLTQHSTSLVLLDVMLPGKDGLTLCREIRQQWPTLPIIMVTAKVEEVDRLLGLELGADDYICKPFSPREVVARVKAVLRRSHAAAQGDAPTTAKHAPVTLDEEGWQALANGHDLGLTAVEFQLLRVMMQSPGRIFSREQLMDHMYRDNRIVSERTVDSHIKKLRKKITEALPDQEIIRSVYGVGYKYQPEG</sequence>
<evidence type="ECO:0000256" key="1">
    <source>
        <dbReference type="ARBA" id="ARBA00022553"/>
    </source>
</evidence>
<feature type="modified residue" description="4-aspartylphosphate" evidence="6">
    <location>
        <position position="70"/>
    </location>
</feature>
<dbReference type="Gene3D" id="6.10.250.690">
    <property type="match status" value="1"/>
</dbReference>
<dbReference type="GO" id="GO:0000976">
    <property type="term" value="F:transcription cis-regulatory region binding"/>
    <property type="evidence" value="ECO:0007669"/>
    <property type="project" value="TreeGrafter"/>
</dbReference>
<evidence type="ECO:0000313" key="11">
    <source>
        <dbReference type="Proteomes" id="UP000463949"/>
    </source>
</evidence>
<organism evidence="10 11">
    <name type="scientific">Vreelandella aquamarina</name>
    <dbReference type="NCBI Taxonomy" id="77097"/>
    <lineage>
        <taxon>Bacteria</taxon>
        <taxon>Pseudomonadati</taxon>
        <taxon>Pseudomonadota</taxon>
        <taxon>Gammaproteobacteria</taxon>
        <taxon>Oceanospirillales</taxon>
        <taxon>Halomonadaceae</taxon>
        <taxon>Vreelandella</taxon>
    </lineage>
</organism>
<evidence type="ECO:0000256" key="2">
    <source>
        <dbReference type="ARBA" id="ARBA00023012"/>
    </source>
</evidence>
<dbReference type="GO" id="GO:0006355">
    <property type="term" value="P:regulation of DNA-templated transcription"/>
    <property type="evidence" value="ECO:0007669"/>
    <property type="project" value="InterPro"/>
</dbReference>
<evidence type="ECO:0000256" key="4">
    <source>
        <dbReference type="ARBA" id="ARBA00023125"/>
    </source>
</evidence>
<dbReference type="OrthoDB" id="9802426at2"/>
<proteinExistence type="predicted"/>
<dbReference type="SMART" id="SM00448">
    <property type="entry name" value="REC"/>
    <property type="match status" value="1"/>
</dbReference>
<dbReference type="PANTHER" id="PTHR48111:SF4">
    <property type="entry name" value="DNA-BINDING DUAL TRANSCRIPTIONAL REGULATOR OMPR"/>
    <property type="match status" value="1"/>
</dbReference>
<dbReference type="Gene3D" id="3.40.50.2300">
    <property type="match status" value="1"/>
</dbReference>
<dbReference type="InterPro" id="IPR001867">
    <property type="entry name" value="OmpR/PhoB-type_DNA-bd"/>
</dbReference>
<keyword evidence="1 6" id="KW-0597">Phosphoprotein</keyword>
<dbReference type="KEGG" id="hmd:CTT34_14475"/>
<dbReference type="SUPFAM" id="SSF46894">
    <property type="entry name" value="C-terminal effector domain of the bipartite response regulators"/>
    <property type="match status" value="1"/>
</dbReference>
<keyword evidence="5" id="KW-0804">Transcription</keyword>
<evidence type="ECO:0000256" key="3">
    <source>
        <dbReference type="ARBA" id="ARBA00023015"/>
    </source>
</evidence>
<dbReference type="Proteomes" id="UP000463949">
    <property type="component" value="Chromosome"/>
</dbReference>
<evidence type="ECO:0000259" key="8">
    <source>
        <dbReference type="PROSITE" id="PS50110"/>
    </source>
</evidence>
<dbReference type="AlphaFoldDB" id="A0A857GQQ1"/>
<dbReference type="GO" id="GO:0000156">
    <property type="term" value="F:phosphorelay response regulator activity"/>
    <property type="evidence" value="ECO:0007669"/>
    <property type="project" value="TreeGrafter"/>
</dbReference>
<evidence type="ECO:0000256" key="6">
    <source>
        <dbReference type="PROSITE-ProRule" id="PRU00169"/>
    </source>
</evidence>
<keyword evidence="3" id="KW-0805">Transcription regulation</keyword>
<dbReference type="InterPro" id="IPR011006">
    <property type="entry name" value="CheY-like_superfamily"/>
</dbReference>
<accession>A0A857GQQ1</accession>
<keyword evidence="4 7" id="KW-0238">DNA-binding</keyword>
<dbReference type="PROSITE" id="PS50110">
    <property type="entry name" value="RESPONSE_REGULATORY"/>
    <property type="match status" value="1"/>
</dbReference>
<dbReference type="GO" id="GO:0032993">
    <property type="term" value="C:protein-DNA complex"/>
    <property type="evidence" value="ECO:0007669"/>
    <property type="project" value="TreeGrafter"/>
</dbReference>
<dbReference type="InterPro" id="IPR016032">
    <property type="entry name" value="Sig_transdc_resp-reg_C-effctor"/>
</dbReference>
<feature type="domain" description="Response regulatory" evidence="8">
    <location>
        <begin position="21"/>
        <end position="135"/>
    </location>
</feature>
<dbReference type="SMART" id="SM00862">
    <property type="entry name" value="Trans_reg_C"/>
    <property type="match status" value="1"/>
</dbReference>
<dbReference type="RefSeq" id="WP_159343062.1">
    <property type="nucleotide sequence ID" value="NZ_CP024621.1"/>
</dbReference>
<dbReference type="InterPro" id="IPR036388">
    <property type="entry name" value="WH-like_DNA-bd_sf"/>
</dbReference>
<evidence type="ECO:0000256" key="5">
    <source>
        <dbReference type="ARBA" id="ARBA00023163"/>
    </source>
</evidence>
<reference evidence="10 11" key="1">
    <citation type="submission" date="2017-10" db="EMBL/GenBank/DDBJ databases">
        <title>Coral associated bacteria.</title>
        <authorList>
            <person name="Wang X."/>
        </authorList>
    </citation>
    <scope>NUCLEOTIDE SEQUENCE [LARGE SCALE GENOMIC DNA]</scope>
    <source>
        <strain evidence="10 11">SCSIO 43005</strain>
    </source>
</reference>
<name>A0A857GQQ1_9GAMM</name>
<evidence type="ECO:0000256" key="7">
    <source>
        <dbReference type="PROSITE-ProRule" id="PRU01091"/>
    </source>
</evidence>
<dbReference type="PANTHER" id="PTHR48111">
    <property type="entry name" value="REGULATOR OF RPOS"/>
    <property type="match status" value="1"/>
</dbReference>
<feature type="DNA-binding region" description="OmpR/PhoB-type" evidence="7">
    <location>
        <begin position="147"/>
        <end position="246"/>
    </location>
</feature>
<dbReference type="InterPro" id="IPR001789">
    <property type="entry name" value="Sig_transdc_resp-reg_receiver"/>
</dbReference>
<dbReference type="Pfam" id="PF00072">
    <property type="entry name" value="Response_reg"/>
    <property type="match status" value="1"/>
</dbReference>
<dbReference type="Gene3D" id="1.10.10.10">
    <property type="entry name" value="Winged helix-like DNA-binding domain superfamily/Winged helix DNA-binding domain"/>
    <property type="match status" value="1"/>
</dbReference>
<dbReference type="SUPFAM" id="SSF52172">
    <property type="entry name" value="CheY-like"/>
    <property type="match status" value="1"/>
</dbReference>